<evidence type="ECO:0000256" key="1">
    <source>
        <dbReference type="SAM" id="MobiDB-lite"/>
    </source>
</evidence>
<protein>
    <submittedName>
        <fullName evidence="2">Uncharacterized protein</fullName>
    </submittedName>
</protein>
<sequence>MAAQYTPLVDPYAAWAQSMKHITQAQKVKLEEETQRVKELTEERAQERDAAKAWSAKKTQLEDERDNLQKRAEAALLFAAAKAETDRIHFANSTVRSFISSPAHEKKMGSECAASLYSLVSSTSRRFPDLIALFNEEMTQRLDWYRGWTLPLPKGAFLLEEGGETPNLPVEEDHLANP</sequence>
<organism evidence="2 3">
    <name type="scientific">Lithospermum erythrorhizon</name>
    <name type="common">Purple gromwell</name>
    <name type="synonym">Lithospermum officinale var. erythrorhizon</name>
    <dbReference type="NCBI Taxonomy" id="34254"/>
    <lineage>
        <taxon>Eukaryota</taxon>
        <taxon>Viridiplantae</taxon>
        <taxon>Streptophyta</taxon>
        <taxon>Embryophyta</taxon>
        <taxon>Tracheophyta</taxon>
        <taxon>Spermatophyta</taxon>
        <taxon>Magnoliopsida</taxon>
        <taxon>eudicotyledons</taxon>
        <taxon>Gunneridae</taxon>
        <taxon>Pentapetalae</taxon>
        <taxon>asterids</taxon>
        <taxon>lamiids</taxon>
        <taxon>Boraginales</taxon>
        <taxon>Boraginaceae</taxon>
        <taxon>Boraginoideae</taxon>
        <taxon>Lithospermeae</taxon>
        <taxon>Lithospermum</taxon>
    </lineage>
</organism>
<reference evidence="2 3" key="1">
    <citation type="submission" date="2024-01" db="EMBL/GenBank/DDBJ databases">
        <title>The complete chloroplast genome sequence of Lithospermum erythrorhizon: insights into the phylogenetic relationship among Boraginaceae species and the maternal lineages of purple gromwells.</title>
        <authorList>
            <person name="Okada T."/>
            <person name="Watanabe K."/>
        </authorList>
    </citation>
    <scope>NUCLEOTIDE SEQUENCE [LARGE SCALE GENOMIC DNA]</scope>
</reference>
<name>A0AAV3RGW3_LITER</name>
<feature type="compositionally biased region" description="Basic and acidic residues" evidence="1">
    <location>
        <begin position="42"/>
        <end position="51"/>
    </location>
</feature>
<feature type="region of interest" description="Disordered" evidence="1">
    <location>
        <begin position="42"/>
        <end position="61"/>
    </location>
</feature>
<dbReference type="AlphaFoldDB" id="A0AAV3RGW3"/>
<evidence type="ECO:0000313" key="2">
    <source>
        <dbReference type="EMBL" id="GAA0174433.1"/>
    </source>
</evidence>
<gene>
    <name evidence="2" type="ORF">LIER_27823</name>
</gene>
<dbReference type="Proteomes" id="UP001454036">
    <property type="component" value="Unassembled WGS sequence"/>
</dbReference>
<dbReference type="EMBL" id="BAABME010009074">
    <property type="protein sequence ID" value="GAA0174433.1"/>
    <property type="molecule type" value="Genomic_DNA"/>
</dbReference>
<evidence type="ECO:0000313" key="3">
    <source>
        <dbReference type="Proteomes" id="UP001454036"/>
    </source>
</evidence>
<comment type="caution">
    <text evidence="2">The sequence shown here is derived from an EMBL/GenBank/DDBJ whole genome shotgun (WGS) entry which is preliminary data.</text>
</comment>
<proteinExistence type="predicted"/>
<accession>A0AAV3RGW3</accession>
<keyword evidence="3" id="KW-1185">Reference proteome</keyword>